<name>A0AA39MN19_9AGAR</name>
<keyword evidence="1" id="KW-0812">Transmembrane</keyword>
<keyword evidence="1" id="KW-1133">Transmembrane helix</keyword>
<feature type="transmembrane region" description="Helical" evidence="1">
    <location>
        <begin position="26"/>
        <end position="45"/>
    </location>
</feature>
<sequence>MCWLCLGCWVQFPVGADRGAFTLQTWGAQCIAIITTFWPFFLCTAQTPVSVVAGRSGCWSLAVLLLTSNCMLQLNFKVYVSCSMTGRALTG</sequence>
<proteinExistence type="predicted"/>
<keyword evidence="3" id="KW-1185">Reference proteome</keyword>
<protein>
    <submittedName>
        <fullName evidence="2">Uncharacterized protein</fullName>
    </submittedName>
</protein>
<gene>
    <name evidence="2" type="ORF">EV421DRAFT_794451</name>
</gene>
<dbReference type="Proteomes" id="UP001175226">
    <property type="component" value="Unassembled WGS sequence"/>
</dbReference>
<organism evidence="2 3">
    <name type="scientific">Armillaria borealis</name>
    <dbReference type="NCBI Taxonomy" id="47425"/>
    <lineage>
        <taxon>Eukaryota</taxon>
        <taxon>Fungi</taxon>
        <taxon>Dikarya</taxon>
        <taxon>Basidiomycota</taxon>
        <taxon>Agaricomycotina</taxon>
        <taxon>Agaricomycetes</taxon>
        <taxon>Agaricomycetidae</taxon>
        <taxon>Agaricales</taxon>
        <taxon>Marasmiineae</taxon>
        <taxon>Physalacriaceae</taxon>
        <taxon>Armillaria</taxon>
    </lineage>
</organism>
<dbReference type="AlphaFoldDB" id="A0AA39MN19"/>
<accession>A0AA39MN19</accession>
<dbReference type="EMBL" id="JAUEPT010000034">
    <property type="protein sequence ID" value="KAK0440327.1"/>
    <property type="molecule type" value="Genomic_DNA"/>
</dbReference>
<keyword evidence="1" id="KW-0472">Membrane</keyword>
<evidence type="ECO:0000256" key="1">
    <source>
        <dbReference type="SAM" id="Phobius"/>
    </source>
</evidence>
<evidence type="ECO:0000313" key="2">
    <source>
        <dbReference type="EMBL" id="KAK0440327.1"/>
    </source>
</evidence>
<reference evidence="2" key="1">
    <citation type="submission" date="2023-06" db="EMBL/GenBank/DDBJ databases">
        <authorList>
            <consortium name="Lawrence Berkeley National Laboratory"/>
            <person name="Ahrendt S."/>
            <person name="Sahu N."/>
            <person name="Indic B."/>
            <person name="Wong-Bajracharya J."/>
            <person name="Merenyi Z."/>
            <person name="Ke H.-M."/>
            <person name="Monk M."/>
            <person name="Kocsube S."/>
            <person name="Drula E."/>
            <person name="Lipzen A."/>
            <person name="Balint B."/>
            <person name="Henrissat B."/>
            <person name="Andreopoulos B."/>
            <person name="Martin F.M."/>
            <person name="Harder C.B."/>
            <person name="Rigling D."/>
            <person name="Ford K.L."/>
            <person name="Foster G.D."/>
            <person name="Pangilinan J."/>
            <person name="Papanicolaou A."/>
            <person name="Barry K."/>
            <person name="LaButti K."/>
            <person name="Viragh M."/>
            <person name="Koriabine M."/>
            <person name="Yan M."/>
            <person name="Riley R."/>
            <person name="Champramary S."/>
            <person name="Plett K.L."/>
            <person name="Tsai I.J."/>
            <person name="Slot J."/>
            <person name="Sipos G."/>
            <person name="Plett J."/>
            <person name="Nagy L.G."/>
            <person name="Grigoriev I.V."/>
        </authorList>
    </citation>
    <scope>NUCLEOTIDE SEQUENCE</scope>
    <source>
        <strain evidence="2">FPL87.14</strain>
    </source>
</reference>
<comment type="caution">
    <text evidence="2">The sequence shown here is derived from an EMBL/GenBank/DDBJ whole genome shotgun (WGS) entry which is preliminary data.</text>
</comment>
<evidence type="ECO:0000313" key="3">
    <source>
        <dbReference type="Proteomes" id="UP001175226"/>
    </source>
</evidence>